<sequence length="93" mass="10162">MLNINLLSRTGPGIVTKTGIVHGISSEFVEADGGVETNQYFVLDAEPKDMGVARFWLVRKTAVGITPDNQVIVGSVVKMNNNWELFIPRTLSS</sequence>
<protein>
    <submittedName>
        <fullName evidence="1">Uncharacterized protein</fullName>
    </submittedName>
</protein>
<reference evidence="1 2" key="1">
    <citation type="journal article" date="2016" name="Environ. Microbiol.">
        <title>Genomic resolution of a cold subsurface aquifer community provides metabolic insights for novel microbes adapted to high CO concentrations.</title>
        <authorList>
            <person name="Probst A.J."/>
            <person name="Castelle C.J."/>
            <person name="Singh A."/>
            <person name="Brown C.T."/>
            <person name="Anantharaman K."/>
            <person name="Sharon I."/>
            <person name="Hug L.A."/>
            <person name="Burstein D."/>
            <person name="Emerson J.B."/>
            <person name="Thomas B.C."/>
            <person name="Banfield J.F."/>
        </authorList>
    </citation>
    <scope>NUCLEOTIDE SEQUENCE [LARGE SCALE GENOMIC DNA]</scope>
    <source>
        <strain evidence="1">CG2_30_35_20</strain>
    </source>
</reference>
<accession>A0A1J5HQD5</accession>
<dbReference type="Proteomes" id="UP000182344">
    <property type="component" value="Unassembled WGS sequence"/>
</dbReference>
<name>A0A1J5HQD5_9BACT</name>
<dbReference type="AlphaFoldDB" id="A0A1J5HQD5"/>
<comment type="caution">
    <text evidence="1">The sequence shown here is derived from an EMBL/GenBank/DDBJ whole genome shotgun (WGS) entry which is preliminary data.</text>
</comment>
<evidence type="ECO:0000313" key="1">
    <source>
        <dbReference type="EMBL" id="OIP86964.1"/>
    </source>
</evidence>
<gene>
    <name evidence="1" type="ORF">AUK05_02495</name>
</gene>
<evidence type="ECO:0000313" key="2">
    <source>
        <dbReference type="Proteomes" id="UP000182344"/>
    </source>
</evidence>
<proteinExistence type="predicted"/>
<organism evidence="1 2">
    <name type="scientific">Candidatus Shapirobacteria bacterium CG2_30_35_20</name>
    <dbReference type="NCBI Taxonomy" id="1805376"/>
    <lineage>
        <taxon>Bacteria</taxon>
        <taxon>Candidatus Shapironibacteriota</taxon>
    </lineage>
</organism>
<dbReference type="EMBL" id="MNZO01000035">
    <property type="protein sequence ID" value="OIP86964.1"/>
    <property type="molecule type" value="Genomic_DNA"/>
</dbReference>